<accession>A0ABT7YGF8</accession>
<keyword evidence="6" id="KW-0106">Calcium</keyword>
<sequence>MKKLLLFSFPLLLLWSCGPKPEKSQNQKPNILFIFTDDQRADALGVAGNPNLKTPNIDALARSGTRFTNAYVMGGNHGAICAASRAMLMSGKGLFKVLDKLDGEFTMPMHFAEAGYSTFGTGKWHNEKSAFEKSFQHAENVYLGGMANHYSISLRDMTEGDTLSAPEEKGYSTDLFADAAKNFINTHVQSGNENPFFAYVSFTVPHDPYSPREDFIDRYSPEEITLPENFLPLHPFQFDQLNIRDENLLAWPRDPEKVKMALADYYALITHLDQKVGELIQLLKDQGLYDNTIIVYAADNGLAIGSHGLLGKQNMYEHSTKVPMIFSGPGIPKDTENQSFTYLFDIFPTLAELAGLEQPQDIDGKSLTSTMNNPEQNPRAHIFTAYRHTVRAIRDEEWKLIRYPERDFTQLFHLKEDPFEQNNLAEQPEYSNRIQELKEIMQNEQMVAGDTVAWTAETILPLQYDHTKIERKIDRWQPEYTRQKYFYDIEEK</sequence>
<keyword evidence="5" id="KW-0378">Hydrolase</keyword>
<keyword evidence="9" id="KW-1185">Reference proteome</keyword>
<dbReference type="Proteomes" id="UP001171916">
    <property type="component" value="Unassembled WGS sequence"/>
</dbReference>
<comment type="similarity">
    <text evidence="2">Belongs to the sulfatase family.</text>
</comment>
<dbReference type="InterPro" id="IPR000917">
    <property type="entry name" value="Sulfatase_N"/>
</dbReference>
<dbReference type="InterPro" id="IPR017850">
    <property type="entry name" value="Alkaline_phosphatase_core_sf"/>
</dbReference>
<reference evidence="8" key="1">
    <citation type="submission" date="2023-06" db="EMBL/GenBank/DDBJ databases">
        <title>Robiginitalea aurantiacus sp. nov. and Algoriphagus sediminis sp. nov., isolated from coastal sediment.</title>
        <authorList>
            <person name="Zhou Z.Y."/>
            <person name="An J."/>
            <person name="Jia Y.W."/>
            <person name="Du Z.J."/>
        </authorList>
    </citation>
    <scope>NUCLEOTIDE SEQUENCE</scope>
    <source>
        <strain evidence="8">C2-7</strain>
    </source>
</reference>
<evidence type="ECO:0000256" key="6">
    <source>
        <dbReference type="ARBA" id="ARBA00022837"/>
    </source>
</evidence>
<name>A0ABT7YGF8_9BACT</name>
<dbReference type="SUPFAM" id="SSF53649">
    <property type="entry name" value="Alkaline phosphatase-like"/>
    <property type="match status" value="1"/>
</dbReference>
<dbReference type="Gene3D" id="3.40.720.10">
    <property type="entry name" value="Alkaline Phosphatase, subunit A"/>
    <property type="match status" value="1"/>
</dbReference>
<organism evidence="8 9">
    <name type="scientific">Algoriphagus sediminis</name>
    <dbReference type="NCBI Taxonomy" id="3057113"/>
    <lineage>
        <taxon>Bacteria</taxon>
        <taxon>Pseudomonadati</taxon>
        <taxon>Bacteroidota</taxon>
        <taxon>Cytophagia</taxon>
        <taxon>Cytophagales</taxon>
        <taxon>Cyclobacteriaceae</taxon>
        <taxon>Algoriphagus</taxon>
    </lineage>
</organism>
<comment type="caution">
    <text evidence="8">The sequence shown here is derived from an EMBL/GenBank/DDBJ whole genome shotgun (WGS) entry which is preliminary data.</text>
</comment>
<proteinExistence type="inferred from homology"/>
<protein>
    <submittedName>
        <fullName evidence="8">Sulfatase-like hydrolase/transferase</fullName>
    </submittedName>
</protein>
<dbReference type="PANTHER" id="PTHR42693:SF42">
    <property type="entry name" value="ARYLSULFATASE G"/>
    <property type="match status" value="1"/>
</dbReference>
<evidence type="ECO:0000256" key="5">
    <source>
        <dbReference type="ARBA" id="ARBA00022801"/>
    </source>
</evidence>
<keyword evidence="3" id="KW-0479">Metal-binding</keyword>
<dbReference type="CDD" id="cd16155">
    <property type="entry name" value="sulfatase_like"/>
    <property type="match status" value="1"/>
</dbReference>
<evidence type="ECO:0000259" key="7">
    <source>
        <dbReference type="Pfam" id="PF00884"/>
    </source>
</evidence>
<dbReference type="Pfam" id="PF00884">
    <property type="entry name" value="Sulfatase"/>
    <property type="match status" value="1"/>
</dbReference>
<evidence type="ECO:0000256" key="4">
    <source>
        <dbReference type="ARBA" id="ARBA00022729"/>
    </source>
</evidence>
<dbReference type="PANTHER" id="PTHR42693">
    <property type="entry name" value="ARYLSULFATASE FAMILY MEMBER"/>
    <property type="match status" value="1"/>
</dbReference>
<dbReference type="EMBL" id="JAUEPH010000007">
    <property type="protein sequence ID" value="MDN3205613.1"/>
    <property type="molecule type" value="Genomic_DNA"/>
</dbReference>
<dbReference type="InterPro" id="IPR050738">
    <property type="entry name" value="Sulfatase"/>
</dbReference>
<evidence type="ECO:0000256" key="2">
    <source>
        <dbReference type="ARBA" id="ARBA00008779"/>
    </source>
</evidence>
<evidence type="ECO:0000256" key="3">
    <source>
        <dbReference type="ARBA" id="ARBA00022723"/>
    </source>
</evidence>
<evidence type="ECO:0000313" key="9">
    <source>
        <dbReference type="Proteomes" id="UP001171916"/>
    </source>
</evidence>
<keyword evidence="4" id="KW-0732">Signal</keyword>
<gene>
    <name evidence="8" type="ORF">QVH07_15735</name>
</gene>
<dbReference type="RefSeq" id="WP_290002264.1">
    <property type="nucleotide sequence ID" value="NZ_JAUEPH010000007.1"/>
</dbReference>
<feature type="domain" description="Sulfatase N-terminal" evidence="7">
    <location>
        <begin position="29"/>
        <end position="355"/>
    </location>
</feature>
<comment type="cofactor">
    <cofactor evidence="1">
        <name>Ca(2+)</name>
        <dbReference type="ChEBI" id="CHEBI:29108"/>
    </cofactor>
</comment>
<evidence type="ECO:0000256" key="1">
    <source>
        <dbReference type="ARBA" id="ARBA00001913"/>
    </source>
</evidence>
<evidence type="ECO:0000313" key="8">
    <source>
        <dbReference type="EMBL" id="MDN3205613.1"/>
    </source>
</evidence>